<dbReference type="InterPro" id="IPR050355">
    <property type="entry name" value="RCF1"/>
</dbReference>
<gene>
    <name evidence="9" type="ORF">BN946_scf184962.g40</name>
</gene>
<protein>
    <recommendedName>
        <fullName evidence="8">HIG1 domain-containing protein</fullName>
    </recommendedName>
</protein>
<evidence type="ECO:0000256" key="3">
    <source>
        <dbReference type="ARBA" id="ARBA00022989"/>
    </source>
</evidence>
<feature type="transmembrane region" description="Helical" evidence="7">
    <location>
        <begin position="36"/>
        <end position="55"/>
    </location>
</feature>
<dbReference type="Proteomes" id="UP000029665">
    <property type="component" value="Unassembled WGS sequence"/>
</dbReference>
<keyword evidence="10" id="KW-1185">Reference proteome</keyword>
<dbReference type="GO" id="GO:0097250">
    <property type="term" value="P:mitochondrial respirasome assembly"/>
    <property type="evidence" value="ECO:0007669"/>
    <property type="project" value="TreeGrafter"/>
</dbReference>
<keyword evidence="4" id="KW-0496">Mitochondrion</keyword>
<dbReference type="OrthoDB" id="6604018at2759"/>
<evidence type="ECO:0000256" key="2">
    <source>
        <dbReference type="ARBA" id="ARBA00022692"/>
    </source>
</evidence>
<dbReference type="InterPro" id="IPR007667">
    <property type="entry name" value="Hypoxia_induced_domain"/>
</dbReference>
<feature type="compositionally biased region" description="Low complexity" evidence="6">
    <location>
        <begin position="162"/>
        <end position="178"/>
    </location>
</feature>
<evidence type="ECO:0000256" key="4">
    <source>
        <dbReference type="ARBA" id="ARBA00023128"/>
    </source>
</evidence>
<evidence type="ECO:0000256" key="7">
    <source>
        <dbReference type="SAM" id="Phobius"/>
    </source>
</evidence>
<feature type="domain" description="HIG1" evidence="8">
    <location>
        <begin position="8"/>
        <end position="99"/>
    </location>
</feature>
<feature type="region of interest" description="Disordered" evidence="6">
    <location>
        <begin position="154"/>
        <end position="178"/>
    </location>
</feature>
<evidence type="ECO:0000259" key="8">
    <source>
        <dbReference type="PROSITE" id="PS51503"/>
    </source>
</evidence>
<dbReference type="GO" id="GO:0031966">
    <property type="term" value="C:mitochondrial membrane"/>
    <property type="evidence" value="ECO:0007669"/>
    <property type="project" value="UniProtKB-SubCell"/>
</dbReference>
<dbReference type="PANTHER" id="PTHR12297:SF3">
    <property type="entry name" value="HIG1 DOMAIN FAMILY MEMBER 1A"/>
    <property type="match status" value="1"/>
</dbReference>
<organism evidence="9 10">
    <name type="scientific">Pycnoporus cinnabarinus</name>
    <name type="common">Cinnabar-red polypore</name>
    <name type="synonym">Trametes cinnabarina</name>
    <dbReference type="NCBI Taxonomy" id="5643"/>
    <lineage>
        <taxon>Eukaryota</taxon>
        <taxon>Fungi</taxon>
        <taxon>Dikarya</taxon>
        <taxon>Basidiomycota</taxon>
        <taxon>Agaricomycotina</taxon>
        <taxon>Agaricomycetes</taxon>
        <taxon>Polyporales</taxon>
        <taxon>Polyporaceae</taxon>
        <taxon>Trametes</taxon>
    </lineage>
</organism>
<evidence type="ECO:0000256" key="6">
    <source>
        <dbReference type="SAM" id="MobiDB-lite"/>
    </source>
</evidence>
<dbReference type="PROSITE" id="PS51503">
    <property type="entry name" value="HIG1"/>
    <property type="match status" value="1"/>
</dbReference>
<name>A0A060SC59_PYCCI</name>
<sequence length="178" mass="19191">MSAEPVTEPEVLLDANGMPIETWGGKFERKFKENPFVPVLAGLTTVSLIVAASKLRRRDSVSMNHWLRVRVVMQGLTICAVVGGSWWYGQMKHQKEAAAAAENERVLERAAFEARLRAAEEADRIEKLEEEIHLRGQAQTSGVAGSGSGWFGGWFGKGGSGSTPTAQSSTPSSSASSK</sequence>
<comment type="caution">
    <text evidence="9">The sequence shown here is derived from an EMBL/GenBank/DDBJ whole genome shotgun (WGS) entry which is preliminary data.</text>
</comment>
<dbReference type="PANTHER" id="PTHR12297">
    <property type="entry name" value="HYPOXIA-INDUCBILE GENE 1 HIG1 -RELATED"/>
    <property type="match status" value="1"/>
</dbReference>
<dbReference type="Pfam" id="PF04588">
    <property type="entry name" value="HIG_1_N"/>
    <property type="match status" value="1"/>
</dbReference>
<comment type="subcellular location">
    <subcellularLocation>
        <location evidence="1">Mitochondrion membrane</location>
    </subcellularLocation>
</comment>
<keyword evidence="5 7" id="KW-0472">Membrane</keyword>
<keyword evidence="2 7" id="KW-0812">Transmembrane</keyword>
<dbReference type="Gene3D" id="6.10.140.1320">
    <property type="match status" value="1"/>
</dbReference>
<dbReference type="EMBL" id="CCBP010000110">
    <property type="protein sequence ID" value="CDO72097.1"/>
    <property type="molecule type" value="Genomic_DNA"/>
</dbReference>
<proteinExistence type="predicted"/>
<dbReference type="STRING" id="5643.A0A060SC59"/>
<accession>A0A060SC59</accession>
<reference evidence="9" key="1">
    <citation type="submission" date="2014-01" db="EMBL/GenBank/DDBJ databases">
        <title>The genome of the white-rot fungus Pycnoporus cinnabarinus: a basidiomycete model with a versatile arsenal for lignocellulosic biomass breakdown.</title>
        <authorList>
            <person name="Levasseur A."/>
            <person name="Lomascolo A."/>
            <person name="Ruiz-Duenas F.J."/>
            <person name="Uzan E."/>
            <person name="Piumi F."/>
            <person name="Kues U."/>
            <person name="Ram A.F.J."/>
            <person name="Murat C."/>
            <person name="Haon M."/>
            <person name="Benoit I."/>
            <person name="Arfi Y."/>
            <person name="Chevret D."/>
            <person name="Drula E."/>
            <person name="Kwon M.J."/>
            <person name="Gouret P."/>
            <person name="Lesage-Meessen L."/>
            <person name="Lombard V."/>
            <person name="Mariette J."/>
            <person name="Noirot C."/>
            <person name="Park J."/>
            <person name="Patyshakuliyeva A."/>
            <person name="Wieneger R.A.B."/>
            <person name="Wosten H.A.B."/>
            <person name="Martin F."/>
            <person name="Coutinho P.M."/>
            <person name="de Vries R."/>
            <person name="Martinez A.T."/>
            <person name="Klopp C."/>
            <person name="Pontarotti P."/>
            <person name="Henrissat B."/>
            <person name="Record E."/>
        </authorList>
    </citation>
    <scope>NUCLEOTIDE SEQUENCE [LARGE SCALE GENOMIC DNA]</scope>
    <source>
        <strain evidence="9">BRFM137</strain>
    </source>
</reference>
<evidence type="ECO:0000256" key="1">
    <source>
        <dbReference type="ARBA" id="ARBA00004325"/>
    </source>
</evidence>
<feature type="transmembrane region" description="Helical" evidence="7">
    <location>
        <begin position="67"/>
        <end position="88"/>
    </location>
</feature>
<evidence type="ECO:0000313" key="9">
    <source>
        <dbReference type="EMBL" id="CDO72097.1"/>
    </source>
</evidence>
<dbReference type="AlphaFoldDB" id="A0A060SC59"/>
<keyword evidence="3 7" id="KW-1133">Transmembrane helix</keyword>
<evidence type="ECO:0000313" key="10">
    <source>
        <dbReference type="Proteomes" id="UP000029665"/>
    </source>
</evidence>
<dbReference type="HOGENOM" id="CLU_087356_2_0_1"/>
<evidence type="ECO:0000256" key="5">
    <source>
        <dbReference type="ARBA" id="ARBA00023136"/>
    </source>
</evidence>